<dbReference type="GO" id="GO:0016491">
    <property type="term" value="F:oxidoreductase activity"/>
    <property type="evidence" value="ECO:0007669"/>
    <property type="project" value="UniProtKB-KW"/>
</dbReference>
<dbReference type="Pfam" id="PF12831">
    <property type="entry name" value="FAD_oxidored"/>
    <property type="match status" value="4"/>
</dbReference>
<name>A0A286RFG5_9BACT</name>
<dbReference type="InterPro" id="IPR036188">
    <property type="entry name" value="FAD/NAD-bd_sf"/>
</dbReference>
<keyword evidence="4" id="KW-0408">Iron</keyword>
<dbReference type="EMBL" id="CP018477">
    <property type="protein sequence ID" value="ASV74701.1"/>
    <property type="molecule type" value="Genomic_DNA"/>
</dbReference>
<dbReference type="Gene3D" id="2.60.120.260">
    <property type="entry name" value="Galactose-binding domain-like"/>
    <property type="match status" value="1"/>
</dbReference>
<dbReference type="GO" id="GO:0046872">
    <property type="term" value="F:metal ion binding"/>
    <property type="evidence" value="ECO:0007669"/>
    <property type="project" value="UniProtKB-KW"/>
</dbReference>
<feature type="compositionally biased region" description="Basic and acidic residues" evidence="6">
    <location>
        <begin position="120"/>
        <end position="131"/>
    </location>
</feature>
<dbReference type="PROSITE" id="PS50022">
    <property type="entry name" value="FA58C_3"/>
    <property type="match status" value="1"/>
</dbReference>
<dbReference type="OrthoDB" id="9777740at2"/>
<dbReference type="InterPro" id="IPR000421">
    <property type="entry name" value="FA58C"/>
</dbReference>
<dbReference type="SUPFAM" id="SSF49785">
    <property type="entry name" value="Galactose-binding domain-like"/>
    <property type="match status" value="1"/>
</dbReference>
<proteinExistence type="predicted"/>
<reference evidence="8 9" key="1">
    <citation type="journal article" name="Front. Microbiol.">
        <title>Sugar Metabolism of the First Thermophilic Planctomycete Thermogutta terrifontis: Comparative Genomic and Transcriptomic Approaches.</title>
        <authorList>
            <person name="Elcheninov A.G."/>
            <person name="Menzel P."/>
            <person name="Gudbergsdottir S.R."/>
            <person name="Slesarev A.I."/>
            <person name="Kadnikov V.V."/>
            <person name="Krogh A."/>
            <person name="Bonch-Osmolovskaya E.A."/>
            <person name="Peng X."/>
            <person name="Kublanov I.V."/>
        </authorList>
    </citation>
    <scope>NUCLEOTIDE SEQUENCE [LARGE SCALE GENOMIC DNA]</scope>
    <source>
        <strain evidence="8 9">R1</strain>
    </source>
</reference>
<keyword evidence="2" id="KW-0479">Metal-binding</keyword>
<evidence type="ECO:0000313" key="9">
    <source>
        <dbReference type="Proteomes" id="UP000215086"/>
    </source>
</evidence>
<dbReference type="InterPro" id="IPR011989">
    <property type="entry name" value="ARM-like"/>
</dbReference>
<dbReference type="Gene3D" id="1.25.10.10">
    <property type="entry name" value="Leucine-rich Repeat Variant"/>
    <property type="match status" value="1"/>
</dbReference>
<dbReference type="SUPFAM" id="SSF51905">
    <property type="entry name" value="FAD/NAD(P)-binding domain"/>
    <property type="match status" value="2"/>
</dbReference>
<dbReference type="Gene3D" id="3.50.50.60">
    <property type="entry name" value="FAD/NAD(P)-binding domain"/>
    <property type="match status" value="2"/>
</dbReference>
<evidence type="ECO:0000256" key="3">
    <source>
        <dbReference type="ARBA" id="ARBA00023002"/>
    </source>
</evidence>
<feature type="domain" description="F5/8 type C" evidence="7">
    <location>
        <begin position="178"/>
        <end position="279"/>
    </location>
</feature>
<evidence type="ECO:0000256" key="1">
    <source>
        <dbReference type="ARBA" id="ARBA00022485"/>
    </source>
</evidence>
<dbReference type="AlphaFoldDB" id="A0A286RFG5"/>
<keyword evidence="5" id="KW-0411">Iron-sulfur</keyword>
<evidence type="ECO:0000259" key="7">
    <source>
        <dbReference type="PROSITE" id="PS50022"/>
    </source>
</evidence>
<dbReference type="GO" id="GO:0051539">
    <property type="term" value="F:4 iron, 4 sulfur cluster binding"/>
    <property type="evidence" value="ECO:0007669"/>
    <property type="project" value="UniProtKB-KW"/>
</dbReference>
<evidence type="ECO:0000256" key="6">
    <source>
        <dbReference type="SAM" id="MobiDB-lite"/>
    </source>
</evidence>
<dbReference type="InterPro" id="IPR004155">
    <property type="entry name" value="PBS_lyase_HEAT"/>
</dbReference>
<dbReference type="Proteomes" id="UP000215086">
    <property type="component" value="Chromosome"/>
</dbReference>
<sequence>MLSETRSNGAEAAMKKARILHSSAVCILVVCAALASRNGLGNEFVQQSARTLPVVADVDVAVIGGSTGAVAAAVAAAKEGARVFLVAQQPYLGDDITATLQLWLEEGEELATDLARRVYTDPDRPKQEPNRPRYQFTYSVDVPSDPKHRDTQPPSMLNDGKYFEAPTQSVQFNSDATITADLGEPKLIDRVNLIAFWRNAAPDVGFKVAGIDVAISDDGNTWKEVGSVEASPPPAAGADMPVPVFLDIGHQTVRFVRVHVRKAPDVDRMLLGELELLGPPEKESSPQRARTPAPRPLHVKQTLDAYLLEAKVPFLYSCYPTDIVRDENGEICGVVIANRAGRQVILAKTIIDATPRAVVARLAGAPFAPYPAGLHTFKRVVVGGEPVQAENVTARVIDPPFIGPYPNRARTSSGVFKIIEYTLQLPMEDGSWRSWAKAEQLARTLTYHPEQQFTSDMLFEVPPDPVIPQEPCDGEWRGVEAIPLAALTPRGIDRVWILGGCAGVSRQQAEKLLRPVNLMALGERLGTEIARKAKTLPASKAPRVVASAADTYLPGDVREFLYGLRPVHEYPRIPQDASALPVLGHFDVVVVGGGTGGAAAGIGAARQGAKTLVIEYLTTLGGVGTSGAISSYYWGNRVGFTATVDQGRPTWVIEQKAEWWRSELLKANAEIWMSCLGCGAVVTNDRVTGVVVTTPFGRGVVLADVIVDSTGNADIAAAAGAETMYTDDTEPAVQGTGLPPRDLGATYANTDFTITDETDVMDVWHVFVYSKLKYSKAFDQGRLVDTRERRRIVGEFTMTILDQMLQRSYPDTICVAYSNFDTHGFTVDPYLELEHPEKKGFRVNIPYRCLIPKGLEGILVTGLGISAHRDALPLIRMQADIQNQGYAAGVAAAWIAAQNMSVRELDVKALQRHLIEMGNLPEEVLTEKDSLPYPPEKVREAVERLKNNYEGAAVVLAHADIARPMVREAYQQANSEEERLIYAHVLAVLGDATGLDTLINEVRKYTDWDKGWDYRGMGQFGSALSRLDQLIIALGRTRDPRAVPVILQKMRLLKPESEFSHFRAVALALEMIGDPRAAQPLAELLTIPGMTGYVHRTVEDAIRFDQESPGGTDAVKTRRDSIRELSLARALYRCGDYGGIGEQILRAYTEDLRGHLARHAKAVLEKGPQHRK</sequence>
<dbReference type="InterPro" id="IPR039650">
    <property type="entry name" value="HdrA-like"/>
</dbReference>
<dbReference type="PRINTS" id="PR00411">
    <property type="entry name" value="PNDRDTASEI"/>
</dbReference>
<keyword evidence="1" id="KW-0004">4Fe-4S</keyword>
<evidence type="ECO:0000256" key="5">
    <source>
        <dbReference type="ARBA" id="ARBA00023014"/>
    </source>
</evidence>
<dbReference type="PANTHER" id="PTHR43498:SF1">
    <property type="entry name" value="COB--COM HETERODISULFIDE REDUCTASE IRON-SULFUR SUBUNIT A"/>
    <property type="match status" value="1"/>
</dbReference>
<keyword evidence="3" id="KW-0560">Oxidoreductase</keyword>
<keyword evidence="9" id="KW-1185">Reference proteome</keyword>
<dbReference type="KEGG" id="ttf:THTE_2099"/>
<dbReference type="Pfam" id="PF03130">
    <property type="entry name" value="HEAT_PBS"/>
    <property type="match status" value="1"/>
</dbReference>
<protein>
    <submittedName>
        <fullName evidence="8">Putative membrane protein</fullName>
    </submittedName>
</protein>
<evidence type="ECO:0000256" key="2">
    <source>
        <dbReference type="ARBA" id="ARBA00022723"/>
    </source>
</evidence>
<dbReference type="InterPro" id="IPR008979">
    <property type="entry name" value="Galactose-bd-like_sf"/>
</dbReference>
<organism evidence="8 9">
    <name type="scientific">Thermogutta terrifontis</name>
    <dbReference type="NCBI Taxonomy" id="1331910"/>
    <lineage>
        <taxon>Bacteria</taxon>
        <taxon>Pseudomonadati</taxon>
        <taxon>Planctomycetota</taxon>
        <taxon>Planctomycetia</taxon>
        <taxon>Pirellulales</taxon>
        <taxon>Thermoguttaceae</taxon>
        <taxon>Thermogutta</taxon>
    </lineage>
</organism>
<dbReference type="PANTHER" id="PTHR43498">
    <property type="entry name" value="FERREDOXIN:COB-COM HETERODISULFIDE REDUCTASE SUBUNIT A"/>
    <property type="match status" value="1"/>
</dbReference>
<gene>
    <name evidence="8" type="ORF">THTE_2099</name>
</gene>
<evidence type="ECO:0000256" key="4">
    <source>
        <dbReference type="ARBA" id="ARBA00023004"/>
    </source>
</evidence>
<evidence type="ECO:0000313" key="8">
    <source>
        <dbReference type="EMBL" id="ASV74701.1"/>
    </source>
</evidence>
<accession>A0A286RFG5</accession>
<dbReference type="Pfam" id="PF00754">
    <property type="entry name" value="F5_F8_type_C"/>
    <property type="match status" value="1"/>
</dbReference>
<feature type="region of interest" description="Disordered" evidence="6">
    <location>
        <begin position="120"/>
        <end position="159"/>
    </location>
</feature>